<name>A0ABP9A0P7_9ACTN</name>
<gene>
    <name evidence="2" type="ORF">GCM10023329_18020</name>
</gene>
<dbReference type="Pfam" id="PF10944">
    <property type="entry name" value="DUF2630"/>
    <property type="match status" value="1"/>
</dbReference>
<dbReference type="EMBL" id="BAABJV010000003">
    <property type="protein sequence ID" value="GAA4771181.1"/>
    <property type="molecule type" value="Genomic_DNA"/>
</dbReference>
<evidence type="ECO:0008006" key="4">
    <source>
        <dbReference type="Google" id="ProtNLM"/>
    </source>
</evidence>
<proteinExistence type="predicted"/>
<protein>
    <recommendedName>
        <fullName evidence="4">DUF2630 family protein</fullName>
    </recommendedName>
</protein>
<organism evidence="2 3">
    <name type="scientific">Streptomyces sanyensis</name>
    <dbReference type="NCBI Taxonomy" id="568869"/>
    <lineage>
        <taxon>Bacteria</taxon>
        <taxon>Bacillati</taxon>
        <taxon>Actinomycetota</taxon>
        <taxon>Actinomycetes</taxon>
        <taxon>Kitasatosporales</taxon>
        <taxon>Streptomycetaceae</taxon>
        <taxon>Streptomyces</taxon>
    </lineage>
</organism>
<accession>A0ABP9A0P7</accession>
<evidence type="ECO:0000313" key="3">
    <source>
        <dbReference type="Proteomes" id="UP001501147"/>
    </source>
</evidence>
<keyword evidence="3" id="KW-1185">Reference proteome</keyword>
<dbReference type="InterPro" id="IPR020311">
    <property type="entry name" value="Uncharacterised_Rv0898c"/>
</dbReference>
<reference evidence="3" key="1">
    <citation type="journal article" date="2019" name="Int. J. Syst. Evol. Microbiol.">
        <title>The Global Catalogue of Microorganisms (GCM) 10K type strain sequencing project: providing services to taxonomists for standard genome sequencing and annotation.</title>
        <authorList>
            <consortium name="The Broad Institute Genomics Platform"/>
            <consortium name="The Broad Institute Genome Sequencing Center for Infectious Disease"/>
            <person name="Wu L."/>
            <person name="Ma J."/>
        </authorList>
    </citation>
    <scope>NUCLEOTIDE SEQUENCE [LARGE SCALE GENOMIC DNA]</scope>
    <source>
        <strain evidence="3">JCM 18324</strain>
    </source>
</reference>
<comment type="caution">
    <text evidence="2">The sequence shown here is derived from an EMBL/GenBank/DDBJ whole genome shotgun (WGS) entry which is preliminary data.</text>
</comment>
<dbReference type="Proteomes" id="UP001501147">
    <property type="component" value="Unassembled WGS sequence"/>
</dbReference>
<feature type="region of interest" description="Disordered" evidence="1">
    <location>
        <begin position="58"/>
        <end position="81"/>
    </location>
</feature>
<evidence type="ECO:0000313" key="2">
    <source>
        <dbReference type="EMBL" id="GAA4771181.1"/>
    </source>
</evidence>
<sequence>MDDEEIIDDIGSLVEEERALRGLALEQGGLDAGQRERLRELEIRLDQYWDLLRRRRAKSEYGGDPDTAQVQPADEVENYRG</sequence>
<dbReference type="RefSeq" id="WP_256522480.1">
    <property type="nucleotide sequence ID" value="NZ_BAABJV010000003.1"/>
</dbReference>
<evidence type="ECO:0000256" key="1">
    <source>
        <dbReference type="SAM" id="MobiDB-lite"/>
    </source>
</evidence>